<dbReference type="InterPro" id="IPR020472">
    <property type="entry name" value="WD40_PAC1"/>
</dbReference>
<dbReference type="VEuPathDB" id="VectorBase:LLONM1_007941"/>
<dbReference type="InterPro" id="IPR001680">
    <property type="entry name" value="WD40_rpt"/>
</dbReference>
<dbReference type="InterPro" id="IPR015943">
    <property type="entry name" value="WD40/YVTN_repeat-like_dom_sf"/>
</dbReference>
<dbReference type="PRINTS" id="PR00320">
    <property type="entry name" value="GPROTEINBRPT"/>
</dbReference>
<dbReference type="PROSITE" id="PS50294">
    <property type="entry name" value="WD_REPEATS_REGION"/>
    <property type="match status" value="3"/>
</dbReference>
<dbReference type="PANTHER" id="PTHR14091:SF0">
    <property type="entry name" value="PERIODIC TRYPTOPHAN PROTEIN 1 HOMOLOG"/>
    <property type="match status" value="1"/>
</dbReference>
<feature type="compositionally biased region" description="Basic and acidic residues" evidence="5">
    <location>
        <begin position="40"/>
        <end position="52"/>
    </location>
</feature>
<dbReference type="SMART" id="SM00320">
    <property type="entry name" value="WD40"/>
    <property type="match status" value="9"/>
</dbReference>
<protein>
    <submittedName>
        <fullName evidence="6">Putative wd40 repeat-containing protein</fullName>
    </submittedName>
</protein>
<evidence type="ECO:0000256" key="4">
    <source>
        <dbReference type="PROSITE-ProRule" id="PRU00221"/>
    </source>
</evidence>
<dbReference type="GO" id="GO:0005634">
    <property type="term" value="C:nucleus"/>
    <property type="evidence" value="ECO:0007669"/>
    <property type="project" value="TreeGrafter"/>
</dbReference>
<feature type="compositionally biased region" description="Acidic residues" evidence="5">
    <location>
        <begin position="105"/>
        <end position="117"/>
    </location>
</feature>
<organism evidence="6">
    <name type="scientific">Lutzomyia longipalpis</name>
    <name type="common">Sand fly</name>
    <dbReference type="NCBI Taxonomy" id="7200"/>
    <lineage>
        <taxon>Eukaryota</taxon>
        <taxon>Metazoa</taxon>
        <taxon>Ecdysozoa</taxon>
        <taxon>Arthropoda</taxon>
        <taxon>Hexapoda</taxon>
        <taxon>Insecta</taxon>
        <taxon>Pterygota</taxon>
        <taxon>Neoptera</taxon>
        <taxon>Endopterygota</taxon>
        <taxon>Diptera</taxon>
        <taxon>Nematocera</taxon>
        <taxon>Psychodoidea</taxon>
        <taxon>Psychodidae</taxon>
        <taxon>Lutzomyia</taxon>
        <taxon>Lutzomyia</taxon>
    </lineage>
</organism>
<sequence>MEEEDQESTINFISCVCFVPQGVAKENPTKATLTQEELAEVIREMKQEKGTADEEEGSDDDEEKMDVEGGNSAGGNDEYDFDNYDEDEGTAGLGIDGVVVADPGENVEDDENDSEAEDDLIKRSDNLILVGHVEDVCVNMEVYVWNREEGSLYVHHDFLLPSYPLCIEWLNHDPSAREAGNLCAIGTMDPIITVWDLDIRDSLEPVYKLGSKGSKKKKIPKCGHRDAVLDLAWNSAFPHVLASGSVDQTCILWDLDTGTPNTTIEAFEEKVQAVKFHPTEPHQILTGCCDGFVRLFDCRDPSSIAESCKRWQLPGEVEKVVWNPQDPIYFAATTNNGEIAFFDARQELPLWKKSAHTEEVSGLILSPSIPGMMISTSPDESMKIWDYNLSGARLIHEDAMGIGRIHSLSFSPENPNIVAIVPKMEEEDQESTINFISCVCFVPQGVAKENPTKATLTQEELAEVIREMKQEKGTADEEEGSDDDDERMDVEGGNSAGGNDEYDFDNYDDDEGTAGLGIDGVVVADPGENVEDDENDSEAEDDLIKRSDNLILVGHVEDVCVNMEVYVWNRDEGSLYVHHDFLLPSYPLCIEWLNHDPSAREAGNLCAIGTMDPIITVWDLDIRDSLEPVYKLGSKGSKKKKIPKCGHRDAVLDLAWNSAFPHVLASGSTCILWDLDTGTPNTTIEAFEEKVQAVKFHPTEPHQILTGCCDGFVRLFDCRDPSSIAESCKRWQLPGEVEKVVWNPQDPIYFAASTNGGEIAFFDARQELPLWKKSAHTEEVSGLILSPSIPGMMISTSPDGSMKIWDYNISGARLIHEDAMGIGRIHSLSFSPENPNIVAIGGDNKKRQFRVVDVLDYDHVKRTFEDRS</sequence>
<evidence type="ECO:0000256" key="3">
    <source>
        <dbReference type="ARBA" id="ARBA00022737"/>
    </source>
</evidence>
<feature type="repeat" description="WD" evidence="4">
    <location>
        <begin position="221"/>
        <end position="263"/>
    </location>
</feature>
<dbReference type="Pfam" id="PF00400">
    <property type="entry name" value="WD40"/>
    <property type="match status" value="3"/>
</dbReference>
<dbReference type="InterPro" id="IPR044285">
    <property type="entry name" value="PWP1"/>
</dbReference>
<reference evidence="6" key="1">
    <citation type="journal article" date="2020" name="BMC">
        <title>Leishmania infection induces a limited differential gene expression in the sand fly midgut.</title>
        <authorList>
            <person name="Coutinho-Abreu I.V."/>
            <person name="Serafim T.D."/>
            <person name="Meneses C."/>
            <person name="Kamhawi S."/>
            <person name="Oliveira F."/>
            <person name="Valenzuela J.G."/>
        </authorList>
    </citation>
    <scope>NUCLEOTIDE SEQUENCE</scope>
    <source>
        <strain evidence="6">Jacobina</strain>
        <tissue evidence="6">Midgut</tissue>
    </source>
</reference>
<dbReference type="Gene3D" id="2.130.10.10">
    <property type="entry name" value="YVTN repeat-like/Quinoprotein amine dehydrogenase"/>
    <property type="match status" value="4"/>
</dbReference>
<feature type="repeat" description="WD" evidence="4">
    <location>
        <begin position="353"/>
        <end position="386"/>
    </location>
</feature>
<evidence type="ECO:0000256" key="2">
    <source>
        <dbReference type="ARBA" id="ARBA00022574"/>
    </source>
</evidence>
<dbReference type="PROSITE" id="PS50082">
    <property type="entry name" value="WD_REPEATS_2"/>
    <property type="match status" value="3"/>
</dbReference>
<name>A0A7G3B4P6_LUTLO</name>
<feature type="compositionally biased region" description="Acidic residues" evidence="5">
    <location>
        <begin position="53"/>
        <end position="65"/>
    </location>
</feature>
<feature type="repeat" description="WD" evidence="4">
    <location>
        <begin position="773"/>
        <end position="806"/>
    </location>
</feature>
<feature type="region of interest" description="Disordered" evidence="5">
    <location>
        <begin position="24"/>
        <end position="117"/>
    </location>
</feature>
<dbReference type="SUPFAM" id="SSF50978">
    <property type="entry name" value="WD40 repeat-like"/>
    <property type="match status" value="2"/>
</dbReference>
<keyword evidence="1" id="KW-0597">Phosphoprotein</keyword>
<dbReference type="PANTHER" id="PTHR14091">
    <property type="entry name" value="PERIODIC TRYPTOPHAN PROTEIN 1"/>
    <property type="match status" value="1"/>
</dbReference>
<accession>A0A7G3B4P6</accession>
<feature type="compositionally biased region" description="Acidic residues" evidence="5">
    <location>
        <begin position="476"/>
        <end position="488"/>
    </location>
</feature>
<dbReference type="InterPro" id="IPR036322">
    <property type="entry name" value="WD40_repeat_dom_sf"/>
</dbReference>
<evidence type="ECO:0000256" key="5">
    <source>
        <dbReference type="SAM" id="MobiDB-lite"/>
    </source>
</evidence>
<feature type="compositionally biased region" description="Acidic residues" evidence="5">
    <location>
        <begin position="500"/>
        <end position="512"/>
    </location>
</feature>
<dbReference type="PROSITE" id="PS00678">
    <property type="entry name" value="WD_REPEATS_1"/>
    <property type="match status" value="1"/>
</dbReference>
<keyword evidence="3" id="KW-0677">Repeat</keyword>
<feature type="compositionally biased region" description="Acidic residues" evidence="5">
    <location>
        <begin position="528"/>
        <end position="540"/>
    </location>
</feature>
<dbReference type="AlphaFoldDB" id="A0A7G3B4P6"/>
<dbReference type="EMBL" id="GITU01012168">
    <property type="protein sequence ID" value="MBC1180871.1"/>
    <property type="molecule type" value="Transcribed_RNA"/>
</dbReference>
<feature type="compositionally biased region" description="Acidic residues" evidence="5">
    <location>
        <begin position="77"/>
        <end position="89"/>
    </location>
</feature>
<evidence type="ECO:0000313" key="6">
    <source>
        <dbReference type="EMBL" id="MBC1180871.1"/>
    </source>
</evidence>
<proteinExistence type="predicted"/>
<dbReference type="InterPro" id="IPR019775">
    <property type="entry name" value="WD40_repeat_CS"/>
</dbReference>
<feature type="region of interest" description="Disordered" evidence="5">
    <location>
        <begin position="469"/>
        <end position="540"/>
    </location>
</feature>
<evidence type="ECO:0000256" key="1">
    <source>
        <dbReference type="ARBA" id="ARBA00022553"/>
    </source>
</evidence>
<dbReference type="GO" id="GO:0006364">
    <property type="term" value="P:rRNA processing"/>
    <property type="evidence" value="ECO:0007669"/>
    <property type="project" value="InterPro"/>
</dbReference>
<keyword evidence="2 4" id="KW-0853">WD repeat</keyword>